<accession>A0A5A7T1V0</accession>
<keyword evidence="1" id="KW-0808">Transferase</keyword>
<evidence type="ECO:0000313" key="1">
    <source>
        <dbReference type="EMBL" id="KAA0035561.1"/>
    </source>
</evidence>
<name>A0A5A7T1V0_CUCMM</name>
<evidence type="ECO:0000313" key="3">
    <source>
        <dbReference type="Proteomes" id="UP000321393"/>
    </source>
</evidence>
<dbReference type="EMBL" id="SSTE01019907">
    <property type="protein sequence ID" value="KAA0035561.1"/>
    <property type="molecule type" value="Genomic_DNA"/>
</dbReference>
<protein>
    <submittedName>
        <fullName evidence="1">Cysteine-rich RLK (RECEPTOR-like protein kinase) 8</fullName>
    </submittedName>
</protein>
<dbReference type="GO" id="GO:0016301">
    <property type="term" value="F:kinase activity"/>
    <property type="evidence" value="ECO:0007669"/>
    <property type="project" value="UniProtKB-KW"/>
</dbReference>
<dbReference type="Proteomes" id="UP000321393">
    <property type="component" value="Unassembled WGS sequence"/>
</dbReference>
<evidence type="ECO:0000313" key="4">
    <source>
        <dbReference type="Proteomes" id="UP000321947"/>
    </source>
</evidence>
<keyword evidence="2" id="KW-0675">Receptor</keyword>
<dbReference type="Proteomes" id="UP000321947">
    <property type="component" value="Unassembled WGS sequence"/>
</dbReference>
<organism evidence="1 3">
    <name type="scientific">Cucumis melo var. makuwa</name>
    <name type="common">Oriental melon</name>
    <dbReference type="NCBI Taxonomy" id="1194695"/>
    <lineage>
        <taxon>Eukaryota</taxon>
        <taxon>Viridiplantae</taxon>
        <taxon>Streptophyta</taxon>
        <taxon>Embryophyta</taxon>
        <taxon>Tracheophyta</taxon>
        <taxon>Spermatophyta</taxon>
        <taxon>Magnoliopsida</taxon>
        <taxon>eudicotyledons</taxon>
        <taxon>Gunneridae</taxon>
        <taxon>Pentapetalae</taxon>
        <taxon>rosids</taxon>
        <taxon>fabids</taxon>
        <taxon>Cucurbitales</taxon>
        <taxon>Cucurbitaceae</taxon>
        <taxon>Benincaseae</taxon>
        <taxon>Cucumis</taxon>
    </lineage>
</organism>
<comment type="caution">
    <text evidence="1">The sequence shown here is derived from an EMBL/GenBank/DDBJ whole genome shotgun (WGS) entry which is preliminary data.</text>
</comment>
<dbReference type="EMBL" id="SSTD01000141">
    <property type="protein sequence ID" value="TYK30973.1"/>
    <property type="molecule type" value="Genomic_DNA"/>
</dbReference>
<dbReference type="AlphaFoldDB" id="A0A5A7T1V0"/>
<reference evidence="3 4" key="1">
    <citation type="submission" date="2019-08" db="EMBL/GenBank/DDBJ databases">
        <title>Draft genome sequences of two oriental melons (Cucumis melo L. var makuwa).</title>
        <authorList>
            <person name="Kwon S.-Y."/>
        </authorList>
    </citation>
    <scope>NUCLEOTIDE SEQUENCE [LARGE SCALE GENOMIC DNA]</scope>
    <source>
        <strain evidence="4">cv. Chang Bougi</strain>
        <strain evidence="3">cv. SW 3</strain>
        <tissue evidence="1">Leaf</tissue>
    </source>
</reference>
<proteinExistence type="predicted"/>
<sequence length="255" mass="28455">MNVTFLEDHPFFPVSLLQGESVSEEPNCVVPLESTSPTLVTLPLPLPDLNPHNTVLPTNQVLWIAYYRRNLISKSDIVVPEEMGEKGSAYEIEVMAKTTGDEAKQDHSVSLDSAMILKNIHTALEFSQSAVMEEMRALKRTRLGNSLRGIKLWGVNGDKNWPLYQLNVKNAFLNGDIKEEIHRGLGLIGLPYFSSPKDIVRGTDHTLFTKVSKAGKIVVLSVYVDDIVLSGDDIIEIIQLKKKMGDDLRLETWGL</sequence>
<gene>
    <name evidence="2" type="ORF">E5676_scaffold455G002000</name>
    <name evidence="1" type="ORF">E6C27_scaffold285G002310</name>
</gene>
<evidence type="ECO:0000313" key="2">
    <source>
        <dbReference type="EMBL" id="TYK30973.1"/>
    </source>
</evidence>
<keyword evidence="1" id="KW-0418">Kinase</keyword>